<dbReference type="SUPFAM" id="SSF53335">
    <property type="entry name" value="S-adenosyl-L-methionine-dependent methyltransferases"/>
    <property type="match status" value="1"/>
</dbReference>
<keyword evidence="3" id="KW-0694">RNA-binding</keyword>
<dbReference type="Gene3D" id="3.30.2130.30">
    <property type="match status" value="1"/>
</dbReference>
<keyword evidence="2" id="KW-0808">Transferase</keyword>
<reference evidence="5" key="1">
    <citation type="submission" date="2017-05" db="EMBL/GenBank/DDBJ databases">
        <authorList>
            <person name="Varghese N."/>
            <person name="Submissions S."/>
        </authorList>
    </citation>
    <scope>NUCLEOTIDE SEQUENCE</scope>
    <source>
        <strain evidence="5">Su22</strain>
    </source>
</reference>
<dbReference type="GO" id="GO:0008990">
    <property type="term" value="F:rRNA (guanine-N2-)-methyltransferase activity"/>
    <property type="evidence" value="ECO:0007669"/>
    <property type="project" value="TreeGrafter"/>
</dbReference>
<dbReference type="CDD" id="cd11715">
    <property type="entry name" value="THUMP_AdoMetMT"/>
    <property type="match status" value="1"/>
</dbReference>
<accession>A0AA46AKJ9</accession>
<dbReference type="Pfam" id="PF22020">
    <property type="entry name" value="RlmL_1st"/>
    <property type="match status" value="1"/>
</dbReference>
<dbReference type="InterPro" id="IPR029063">
    <property type="entry name" value="SAM-dependent_MTases_sf"/>
</dbReference>
<dbReference type="InterPro" id="IPR000241">
    <property type="entry name" value="RlmKL-like_Mtase"/>
</dbReference>
<name>A0AA46AKJ9_9CLOT</name>
<keyword evidence="6" id="KW-1185">Reference proteome</keyword>
<evidence type="ECO:0000313" key="6">
    <source>
        <dbReference type="Proteomes" id="UP001158066"/>
    </source>
</evidence>
<evidence type="ECO:0000313" key="5">
    <source>
        <dbReference type="EMBL" id="SMP70415.1"/>
    </source>
</evidence>
<evidence type="ECO:0000259" key="4">
    <source>
        <dbReference type="PROSITE" id="PS51165"/>
    </source>
</evidence>
<dbReference type="AlphaFoldDB" id="A0AA46AKJ9"/>
<dbReference type="GO" id="GO:0003723">
    <property type="term" value="F:RNA binding"/>
    <property type="evidence" value="ECO:0007669"/>
    <property type="project" value="UniProtKB-UniRule"/>
</dbReference>
<proteinExistence type="predicted"/>
<comment type="caution">
    <text evidence="5">The sequence shown here is derived from an EMBL/GenBank/DDBJ whole genome shotgun (WGS) entry which is preliminary data.</text>
</comment>
<dbReference type="PANTHER" id="PTHR47313:SF1">
    <property type="entry name" value="RIBOSOMAL RNA LARGE SUBUNIT METHYLTRANSFERASE K_L"/>
    <property type="match status" value="1"/>
</dbReference>
<dbReference type="Pfam" id="PF02926">
    <property type="entry name" value="THUMP"/>
    <property type="match status" value="1"/>
</dbReference>
<evidence type="ECO:0000256" key="1">
    <source>
        <dbReference type="ARBA" id="ARBA00022603"/>
    </source>
</evidence>
<evidence type="ECO:0000256" key="3">
    <source>
        <dbReference type="PROSITE-ProRule" id="PRU00529"/>
    </source>
</evidence>
<dbReference type="PROSITE" id="PS01261">
    <property type="entry name" value="UPF0020"/>
    <property type="match status" value="1"/>
</dbReference>
<dbReference type="PROSITE" id="PS51165">
    <property type="entry name" value="THUMP"/>
    <property type="match status" value="1"/>
</dbReference>
<protein>
    <submittedName>
        <fullName evidence="5">N6-adenine-specific DNA methylase</fullName>
    </submittedName>
</protein>
<dbReference type="InterPro" id="IPR053943">
    <property type="entry name" value="RlmKL-like_Mtase_CS"/>
</dbReference>
<gene>
    <name evidence="5" type="ORF">SAMN06296020_12030</name>
</gene>
<keyword evidence="1 5" id="KW-0489">Methyltransferase</keyword>
<dbReference type="InterPro" id="IPR004114">
    <property type="entry name" value="THUMP_dom"/>
</dbReference>
<feature type="domain" description="THUMP" evidence="4">
    <location>
        <begin position="69"/>
        <end position="179"/>
    </location>
</feature>
<dbReference type="InterPro" id="IPR054170">
    <property type="entry name" value="RlmL_1st"/>
</dbReference>
<dbReference type="PANTHER" id="PTHR47313">
    <property type="entry name" value="RIBOSOMAL RNA LARGE SUBUNIT METHYLTRANSFERASE K/L"/>
    <property type="match status" value="1"/>
</dbReference>
<dbReference type="Proteomes" id="UP001158066">
    <property type="component" value="Unassembled WGS sequence"/>
</dbReference>
<dbReference type="SMART" id="SM00981">
    <property type="entry name" value="THUMP"/>
    <property type="match status" value="1"/>
</dbReference>
<dbReference type="Pfam" id="PF01170">
    <property type="entry name" value="UPF0020"/>
    <property type="match status" value="1"/>
</dbReference>
<organism evidence="5 6">
    <name type="scientific">Anoxynatronum buryatiense</name>
    <dbReference type="NCBI Taxonomy" id="489973"/>
    <lineage>
        <taxon>Bacteria</taxon>
        <taxon>Bacillati</taxon>
        <taxon>Bacillota</taxon>
        <taxon>Clostridia</taxon>
        <taxon>Eubacteriales</taxon>
        <taxon>Clostridiaceae</taxon>
        <taxon>Anoxynatronum</taxon>
    </lineage>
</organism>
<sequence length="410" mass="46594">MKKQESNQSNAIQKGAAASQRADQGQLVQLIATTAFGLEAIAAREIKALGYEVLETENGRITFQGPLEAICRANLWLRTAERVLLKIGSFKAMSFEELFEKTKALPWSLYIPEKGIFPVSGKSIKSKLYSVPDCQAIVKKAVVESLKGTYGTSWFQENEGHYAIEVALLKDQVTLTLDTSGSGLHRRGYRESYHQAPLKETLAAALVMLSYWNPDRVLVDPFCGSGTIPIEAALIGKNIAPGMNRDFAAQEWPWIDAALWRQARKETHEVAQFRRPLQIQGYDIDEKAIRMARQYGEQALDSQEIHFERRAVEDLGSRYHYGCLITNPPYGERMGEVEALGQLYETMAQRFFKLDTWSIYVLTAYPDLERIFGKKADRRRKLYNGRIMCQYYQYQGPRPPRRDAEISAED</sequence>
<dbReference type="GO" id="GO:0070043">
    <property type="term" value="F:rRNA (guanine-N7-)-methyltransferase activity"/>
    <property type="evidence" value="ECO:0007669"/>
    <property type="project" value="TreeGrafter"/>
</dbReference>
<evidence type="ECO:0000256" key="2">
    <source>
        <dbReference type="ARBA" id="ARBA00022679"/>
    </source>
</evidence>
<dbReference type="Gene3D" id="3.40.50.150">
    <property type="entry name" value="Vaccinia Virus protein VP39"/>
    <property type="match status" value="1"/>
</dbReference>
<dbReference type="EMBL" id="FXUF01000020">
    <property type="protein sequence ID" value="SMP70415.1"/>
    <property type="molecule type" value="Genomic_DNA"/>
</dbReference>